<feature type="transmembrane region" description="Helical" evidence="1">
    <location>
        <begin position="182"/>
        <end position="204"/>
    </location>
</feature>
<keyword evidence="3" id="KW-1185">Reference proteome</keyword>
<dbReference type="AlphaFoldDB" id="Q8TVN4"/>
<dbReference type="GeneID" id="43496572"/>
<organism evidence="2 3">
    <name type="scientific">Methanopyrus kandleri (strain AV19 / DSM 6324 / JCM 9639 / NBRC 100938)</name>
    <dbReference type="NCBI Taxonomy" id="190192"/>
    <lineage>
        <taxon>Archaea</taxon>
        <taxon>Methanobacteriati</taxon>
        <taxon>Methanobacteriota</taxon>
        <taxon>Methanomada group</taxon>
        <taxon>Methanopyri</taxon>
        <taxon>Methanopyrales</taxon>
        <taxon>Methanopyraceae</taxon>
        <taxon>Methanopyrus</taxon>
    </lineage>
</organism>
<dbReference type="EnsemblBacteria" id="AAM02567">
    <property type="protein sequence ID" value="AAM02567"/>
    <property type="gene ID" value="MK1354"/>
</dbReference>
<feature type="transmembrane region" description="Helical" evidence="1">
    <location>
        <begin position="278"/>
        <end position="297"/>
    </location>
</feature>
<dbReference type="HOGENOM" id="CLU_910936_0_0_2"/>
<accession>Q8TVN4</accession>
<dbReference type="InParanoid" id="Q8TVN4"/>
<dbReference type="KEGG" id="mka:MK1354"/>
<gene>
    <name evidence="2" type="ordered locus">MK1354</name>
</gene>
<sequence>MLEILALTVLTVPEDPGRFLEHVLENPKVLLAAGGGRGGAAGGRGGGFGGRGGGRGGGAGAKLSPRAGEILESRGKFLRELRRPRSNLKCCPSRHSERERRRLLRLYGKVRVYYSTVPPTLTIGGIVALLSTPFTVFLPLRRALNRVWERRYGPRFRGGDPLWYLRYLDEVRRFNERIAGRLWAISALSLLTVVAEGELSYQAAYAFADAVVEGGEPLSAFYDWAVLGMEALLAVYVATSVVIALHLVRTRDPKHRRYCPIFRACLPRPYRRRAWRTLRTLTVPVSILPVITGAWALRWGLWVLS</sequence>
<reference evidence="2 3" key="1">
    <citation type="journal article" date="2002" name="Proc. Natl. Acad. Sci. U.S.A.">
        <title>The complete genome of hyperthermophile Methanopyrus kandleri AV19 and monophyly of archaeal methanogens.</title>
        <authorList>
            <person name="Slesarev A.I."/>
            <person name="Mezhevaya K.V."/>
            <person name="Makarova K.S."/>
            <person name="Polushin N.N."/>
            <person name="Shcherbinina O.V."/>
            <person name="Shakhova V.V."/>
            <person name="Belova G.I."/>
            <person name="Aravind L."/>
            <person name="Natale D.A."/>
            <person name="Rogozin I.B."/>
            <person name="Tatusov R.L."/>
            <person name="Wolf Y.I."/>
            <person name="Stetter K.O."/>
            <person name="Malykh A.G."/>
            <person name="Koonin E.V."/>
            <person name="Kozyavkin S.A."/>
        </authorList>
    </citation>
    <scope>NUCLEOTIDE SEQUENCE [LARGE SCALE GENOMIC DNA]</scope>
    <source>
        <strain evidence="3">AV19 / DSM 6324 / JCM 9639 / NBRC 100938</strain>
    </source>
</reference>
<keyword evidence="1" id="KW-1133">Transmembrane helix</keyword>
<dbReference type="RefSeq" id="WP_011019722.1">
    <property type="nucleotide sequence ID" value="NC_003551.1"/>
</dbReference>
<protein>
    <submittedName>
        <fullName evidence="2">Uncharacterized membrane protein specific for M.kandleri, MK-10 family</fullName>
    </submittedName>
</protein>
<proteinExistence type="predicted"/>
<feature type="transmembrane region" description="Helical" evidence="1">
    <location>
        <begin position="121"/>
        <end position="140"/>
    </location>
</feature>
<name>Q8TVN4_METKA</name>
<evidence type="ECO:0000313" key="3">
    <source>
        <dbReference type="Proteomes" id="UP000001826"/>
    </source>
</evidence>
<feature type="transmembrane region" description="Helical" evidence="1">
    <location>
        <begin position="224"/>
        <end position="248"/>
    </location>
</feature>
<dbReference type="PaxDb" id="190192-MK1354"/>
<evidence type="ECO:0000313" key="2">
    <source>
        <dbReference type="EMBL" id="AAM02567.1"/>
    </source>
</evidence>
<evidence type="ECO:0000256" key="1">
    <source>
        <dbReference type="SAM" id="Phobius"/>
    </source>
</evidence>
<dbReference type="Proteomes" id="UP000001826">
    <property type="component" value="Chromosome"/>
</dbReference>
<dbReference type="EMBL" id="AE009439">
    <property type="protein sequence ID" value="AAM02567.1"/>
    <property type="molecule type" value="Genomic_DNA"/>
</dbReference>
<dbReference type="STRING" id="190192.MK1354"/>
<keyword evidence="1" id="KW-0472">Membrane</keyword>
<keyword evidence="1" id="KW-0812">Transmembrane</keyword>